<dbReference type="RefSeq" id="WP_137165085.1">
    <property type="nucleotide sequence ID" value="NZ_CP032339.1"/>
</dbReference>
<dbReference type="InterPro" id="IPR015797">
    <property type="entry name" value="NUDIX_hydrolase-like_dom_sf"/>
</dbReference>
<gene>
    <name evidence="2" type="ORF">SIM66_21100</name>
</gene>
<evidence type="ECO:0000259" key="1">
    <source>
        <dbReference type="Pfam" id="PF00293"/>
    </source>
</evidence>
<protein>
    <submittedName>
        <fullName evidence="2">NUDIX domain-containing protein</fullName>
    </submittedName>
</protein>
<dbReference type="SUPFAM" id="SSF55811">
    <property type="entry name" value="Nudix"/>
    <property type="match status" value="1"/>
</dbReference>
<accession>A0ABU4PAX1</accession>
<comment type="caution">
    <text evidence="2">The sequence shown here is derived from an EMBL/GenBank/DDBJ whole genome shotgun (WGS) entry which is preliminary data.</text>
</comment>
<evidence type="ECO:0000313" key="2">
    <source>
        <dbReference type="EMBL" id="MDX5953679.1"/>
    </source>
</evidence>
<name>A0ABU4PAX1_AZOBR</name>
<proteinExistence type="predicted"/>
<dbReference type="Gene3D" id="3.90.79.10">
    <property type="entry name" value="Nucleoside Triphosphate Pyrophosphohydrolase"/>
    <property type="match status" value="1"/>
</dbReference>
<dbReference type="EMBL" id="JAWXYC010000004">
    <property type="protein sequence ID" value="MDX5953679.1"/>
    <property type="molecule type" value="Genomic_DNA"/>
</dbReference>
<evidence type="ECO:0000313" key="3">
    <source>
        <dbReference type="Proteomes" id="UP001277471"/>
    </source>
</evidence>
<dbReference type="Pfam" id="PF00293">
    <property type="entry name" value="NUDIX"/>
    <property type="match status" value="1"/>
</dbReference>
<keyword evidence="3" id="KW-1185">Reference proteome</keyword>
<feature type="domain" description="Nudix hydrolase" evidence="1">
    <location>
        <begin position="11"/>
        <end position="99"/>
    </location>
</feature>
<organism evidence="2 3">
    <name type="scientific">Azospirillum brasilense</name>
    <dbReference type="NCBI Taxonomy" id="192"/>
    <lineage>
        <taxon>Bacteria</taxon>
        <taxon>Pseudomonadati</taxon>
        <taxon>Pseudomonadota</taxon>
        <taxon>Alphaproteobacteria</taxon>
        <taxon>Rhodospirillales</taxon>
        <taxon>Azospirillaceae</taxon>
        <taxon>Azospirillum</taxon>
    </lineage>
</organism>
<dbReference type="Proteomes" id="UP001277471">
    <property type="component" value="Unassembled WGS sequence"/>
</dbReference>
<sequence>MRREQAMRHVHVAFLEGTKVLIVRRREVSTWWGRGPAEPRIVDAAGQWAVPGGGYESVTSPLTALQRLFHEQTGLAFPDCRAAEPWRPTSRSFTLYFVPVTGLESLASSITLRVAQSAVTPGRPAGGAIVNWELSSAHVVPLAKVVAHLGVRQPVSHENQLAITRQAMRSPSSQSIERYATMAAIIALQ</sequence>
<reference evidence="2 3" key="1">
    <citation type="submission" date="2023-11" db="EMBL/GenBank/DDBJ databases">
        <title>MicrobeMod: A computational toolkit for identifying prokaryotic methylation and restriction-modification with nanopore sequencing.</title>
        <authorList>
            <person name="Crits-Christoph A."/>
            <person name="Kang S.C."/>
            <person name="Lee H."/>
            <person name="Ostrov N."/>
        </authorList>
    </citation>
    <scope>NUCLEOTIDE SEQUENCE [LARGE SCALE GENOMIC DNA]</scope>
    <source>
        <strain evidence="2 3">ATCC 29145</strain>
    </source>
</reference>
<dbReference type="InterPro" id="IPR000086">
    <property type="entry name" value="NUDIX_hydrolase_dom"/>
</dbReference>